<dbReference type="EMBL" id="CP045737">
    <property type="protein sequence ID" value="QGG41153.1"/>
    <property type="molecule type" value="Genomic_DNA"/>
</dbReference>
<evidence type="ECO:0000313" key="8">
    <source>
        <dbReference type="EMBL" id="QGG41153.1"/>
    </source>
</evidence>
<gene>
    <name evidence="8" type="primary">gltD</name>
    <name evidence="8" type="ORF">GEV26_07120</name>
</gene>
<dbReference type="InterPro" id="IPR006005">
    <property type="entry name" value="Glut_synth_ssu1"/>
</dbReference>
<dbReference type="InterPro" id="IPR036188">
    <property type="entry name" value="FAD/NAD-bd_sf"/>
</dbReference>
<dbReference type="InterPro" id="IPR009051">
    <property type="entry name" value="Helical_ferredxn"/>
</dbReference>
<dbReference type="AlphaFoldDB" id="A0A5Q2MHH9"/>
<dbReference type="NCBIfam" id="TIGR01317">
    <property type="entry name" value="GOGAT_sm_gam"/>
    <property type="match status" value="1"/>
</dbReference>
<keyword evidence="4" id="KW-0408">Iron</keyword>
<evidence type="ECO:0000256" key="2">
    <source>
        <dbReference type="ARBA" id="ARBA00022723"/>
    </source>
</evidence>
<keyword evidence="2" id="KW-0479">Metal-binding</keyword>
<dbReference type="PANTHER" id="PTHR43100:SF1">
    <property type="entry name" value="GLUTAMATE SYNTHASE [NADPH] SMALL CHAIN"/>
    <property type="match status" value="1"/>
</dbReference>
<dbReference type="GO" id="GO:0051536">
    <property type="term" value="F:iron-sulfur cluster binding"/>
    <property type="evidence" value="ECO:0007669"/>
    <property type="project" value="UniProtKB-KW"/>
</dbReference>
<dbReference type="InterPro" id="IPR051394">
    <property type="entry name" value="Glutamate_Synthase"/>
</dbReference>
<dbReference type="GO" id="GO:0006537">
    <property type="term" value="P:glutamate biosynthetic process"/>
    <property type="evidence" value="ECO:0007669"/>
    <property type="project" value="UniProtKB-KW"/>
</dbReference>
<proteinExistence type="predicted"/>
<dbReference type="Pfam" id="PF07992">
    <property type="entry name" value="Pyr_redox_2"/>
    <property type="match status" value="1"/>
</dbReference>
<sequence>MADPRGFITTPRQVAQRRPVEERVKDWNEVYPGGPGRALLPIITEQAGRCMDCGIPFCHSGCPLGNLIPEWNDLVWRDDWDEALDRLHATNNFPEFTGRLCPAPCETACVVGINRDAVTIKNVEVSIIDKAWDDRRVRPEAPEWLTGKTVAVVGSGPAGLAAAQQLTRAGHTVAVYERDDKPGGLLRYGIPEFKMEKVHVDRRINQMEREGTVFRTGVQVGDTLTGSQLRDRYDAVVLAIGSTVRRDLPAPGRELAGIHQAMEFLPQANRVALGEEVEDQIVATGKDVVIIGGGDTGADCLGTSVRQGARSITQLEIMPNPGTERPGHQPWPTYPMTYRVSSAHEEAGDRVYSVSTKEFVGDENGHVSALRLVEVEFVDGKLTEIEGTERDLPAQLVLFAMGFTGPQTEGLVDQLGCELDERGNVKRDKRYMSSVDGVFVAGDAGRGQSLIVWAIAEGRSAASGVDAYLSGSTNLPAPIPPNARPLAV</sequence>
<dbReference type="Proteomes" id="UP000392064">
    <property type="component" value="Chromosome"/>
</dbReference>
<keyword evidence="5" id="KW-0411">Iron-sulfur</keyword>
<evidence type="ECO:0000256" key="7">
    <source>
        <dbReference type="ARBA" id="ARBA00029440"/>
    </source>
</evidence>
<dbReference type="SUPFAM" id="SSF46548">
    <property type="entry name" value="alpha-helical ferredoxin"/>
    <property type="match status" value="1"/>
</dbReference>
<dbReference type="Pfam" id="PF14691">
    <property type="entry name" value="Fer4_20"/>
    <property type="match status" value="1"/>
</dbReference>
<evidence type="ECO:0000256" key="1">
    <source>
        <dbReference type="ARBA" id="ARBA00022605"/>
    </source>
</evidence>
<comment type="pathway">
    <text evidence="7">Amino-acid biosynthesis.</text>
</comment>
<accession>A0A5Q2MHH9</accession>
<dbReference type="PRINTS" id="PR00419">
    <property type="entry name" value="ADXRDTASE"/>
</dbReference>
<dbReference type="InterPro" id="IPR023753">
    <property type="entry name" value="FAD/NAD-binding_dom"/>
</dbReference>
<evidence type="ECO:0000256" key="3">
    <source>
        <dbReference type="ARBA" id="ARBA00023002"/>
    </source>
</evidence>
<protein>
    <submittedName>
        <fullName evidence="8">Glutamate synthase small subunit</fullName>
        <ecNumber evidence="8">1.4.1.-</ecNumber>
    </submittedName>
</protein>
<evidence type="ECO:0000256" key="6">
    <source>
        <dbReference type="ARBA" id="ARBA00023164"/>
    </source>
</evidence>
<keyword evidence="9" id="KW-1185">Reference proteome</keyword>
<dbReference type="RefSeq" id="WP_153652422.1">
    <property type="nucleotide sequence ID" value="NZ_CP045737.1"/>
</dbReference>
<keyword evidence="1" id="KW-0028">Amino-acid biosynthesis</keyword>
<evidence type="ECO:0000313" key="9">
    <source>
        <dbReference type="Proteomes" id="UP000392064"/>
    </source>
</evidence>
<dbReference type="Gene3D" id="1.10.1060.10">
    <property type="entry name" value="Alpha-helical ferredoxin"/>
    <property type="match status" value="1"/>
</dbReference>
<organism evidence="8 9">
    <name type="scientific">Aeromicrobium yanjiei</name>
    <dbReference type="NCBI Taxonomy" id="2662028"/>
    <lineage>
        <taxon>Bacteria</taxon>
        <taxon>Bacillati</taxon>
        <taxon>Actinomycetota</taxon>
        <taxon>Actinomycetes</taxon>
        <taxon>Propionibacteriales</taxon>
        <taxon>Nocardioidaceae</taxon>
        <taxon>Aeromicrobium</taxon>
    </lineage>
</organism>
<dbReference type="Gene3D" id="3.50.50.60">
    <property type="entry name" value="FAD/NAD(P)-binding domain"/>
    <property type="match status" value="2"/>
</dbReference>
<keyword evidence="3 8" id="KW-0560">Oxidoreductase</keyword>
<dbReference type="FunFam" id="3.50.50.60:FF:000124">
    <property type="entry name" value="Glutamate synthase small subunit"/>
    <property type="match status" value="1"/>
</dbReference>
<keyword evidence="6" id="KW-0314">Glutamate biosynthesis</keyword>
<dbReference type="KEGG" id="aef:GEV26_07120"/>
<evidence type="ECO:0000256" key="5">
    <source>
        <dbReference type="ARBA" id="ARBA00023014"/>
    </source>
</evidence>
<dbReference type="GO" id="GO:0046872">
    <property type="term" value="F:metal ion binding"/>
    <property type="evidence" value="ECO:0007669"/>
    <property type="project" value="UniProtKB-KW"/>
</dbReference>
<dbReference type="PANTHER" id="PTHR43100">
    <property type="entry name" value="GLUTAMATE SYNTHASE [NADPH] SMALL CHAIN"/>
    <property type="match status" value="1"/>
</dbReference>
<dbReference type="SUPFAM" id="SSF51971">
    <property type="entry name" value="Nucleotide-binding domain"/>
    <property type="match status" value="2"/>
</dbReference>
<reference evidence="8 9" key="1">
    <citation type="submission" date="2019-11" db="EMBL/GenBank/DDBJ databases">
        <authorList>
            <person name="Li J."/>
        </authorList>
    </citation>
    <scope>NUCLEOTIDE SEQUENCE [LARGE SCALE GENOMIC DNA]</scope>
    <source>
        <strain evidence="8 9">MF47</strain>
    </source>
</reference>
<dbReference type="GO" id="GO:0016639">
    <property type="term" value="F:oxidoreductase activity, acting on the CH-NH2 group of donors, NAD or NADP as acceptor"/>
    <property type="evidence" value="ECO:0007669"/>
    <property type="project" value="InterPro"/>
</dbReference>
<evidence type="ECO:0000256" key="4">
    <source>
        <dbReference type="ARBA" id="ARBA00023004"/>
    </source>
</evidence>
<dbReference type="EC" id="1.4.1.-" evidence="8"/>
<name>A0A5Q2MHH9_9ACTN</name>
<dbReference type="InterPro" id="IPR028261">
    <property type="entry name" value="DPD_II"/>
</dbReference>